<feature type="region of interest" description="Disordered" evidence="1">
    <location>
        <begin position="453"/>
        <end position="513"/>
    </location>
</feature>
<dbReference type="GO" id="GO:0005829">
    <property type="term" value="C:cytosol"/>
    <property type="evidence" value="ECO:0007669"/>
    <property type="project" value="GOC"/>
</dbReference>
<feature type="compositionally biased region" description="Low complexity" evidence="1">
    <location>
        <begin position="390"/>
        <end position="406"/>
    </location>
</feature>
<gene>
    <name evidence="3" type="ORF">HYPSUDRAFT_47319</name>
</gene>
<dbReference type="EMBL" id="KN817620">
    <property type="protein sequence ID" value="KJA16496.1"/>
    <property type="molecule type" value="Genomic_DNA"/>
</dbReference>
<feature type="compositionally biased region" description="Gly residues" evidence="1">
    <location>
        <begin position="212"/>
        <end position="227"/>
    </location>
</feature>
<dbReference type="InterPro" id="IPR013809">
    <property type="entry name" value="ENTH"/>
</dbReference>
<protein>
    <recommendedName>
        <fullName evidence="2">ENTH domain-containing protein</fullName>
    </recommendedName>
</protein>
<dbReference type="OMA" id="CIYARFM"/>
<dbReference type="SUPFAM" id="SSF48464">
    <property type="entry name" value="ENTH/VHS domain"/>
    <property type="match status" value="1"/>
</dbReference>
<reference evidence="4" key="1">
    <citation type="submission" date="2014-04" db="EMBL/GenBank/DDBJ databases">
        <title>Evolutionary Origins and Diversification of the Mycorrhizal Mutualists.</title>
        <authorList>
            <consortium name="DOE Joint Genome Institute"/>
            <consortium name="Mycorrhizal Genomics Consortium"/>
            <person name="Kohler A."/>
            <person name="Kuo A."/>
            <person name="Nagy L.G."/>
            <person name="Floudas D."/>
            <person name="Copeland A."/>
            <person name="Barry K.W."/>
            <person name="Cichocki N."/>
            <person name="Veneault-Fourrey C."/>
            <person name="LaButti K."/>
            <person name="Lindquist E.A."/>
            <person name="Lipzen A."/>
            <person name="Lundell T."/>
            <person name="Morin E."/>
            <person name="Murat C."/>
            <person name="Riley R."/>
            <person name="Ohm R."/>
            <person name="Sun H."/>
            <person name="Tunlid A."/>
            <person name="Henrissat B."/>
            <person name="Grigoriev I.V."/>
            <person name="Hibbett D.S."/>
            <person name="Martin F."/>
        </authorList>
    </citation>
    <scope>NUCLEOTIDE SEQUENCE [LARGE SCALE GENOMIC DNA]</scope>
    <source>
        <strain evidence="4">FD-334 SS-4</strain>
    </source>
</reference>
<evidence type="ECO:0000259" key="2">
    <source>
        <dbReference type="PROSITE" id="PS50942"/>
    </source>
</evidence>
<organism evidence="3 4">
    <name type="scientific">Hypholoma sublateritium (strain FD-334 SS-4)</name>
    <dbReference type="NCBI Taxonomy" id="945553"/>
    <lineage>
        <taxon>Eukaryota</taxon>
        <taxon>Fungi</taxon>
        <taxon>Dikarya</taxon>
        <taxon>Basidiomycota</taxon>
        <taxon>Agaricomycotina</taxon>
        <taxon>Agaricomycetes</taxon>
        <taxon>Agaricomycetidae</taxon>
        <taxon>Agaricales</taxon>
        <taxon>Agaricineae</taxon>
        <taxon>Strophariaceae</taxon>
        <taxon>Hypholoma</taxon>
    </lineage>
</organism>
<dbReference type="GO" id="GO:0005886">
    <property type="term" value="C:plasma membrane"/>
    <property type="evidence" value="ECO:0007669"/>
    <property type="project" value="TreeGrafter"/>
</dbReference>
<dbReference type="FunFam" id="1.25.40.90:FF:000006">
    <property type="entry name" value="Clathrin interactor 1"/>
    <property type="match status" value="1"/>
</dbReference>
<dbReference type="Proteomes" id="UP000054270">
    <property type="component" value="Unassembled WGS sequence"/>
</dbReference>
<name>A0A0D2NIS3_HYPSF</name>
<dbReference type="GO" id="GO:0006897">
    <property type="term" value="P:endocytosis"/>
    <property type="evidence" value="ECO:0007669"/>
    <property type="project" value="TreeGrafter"/>
</dbReference>
<feature type="region of interest" description="Disordered" evidence="1">
    <location>
        <begin position="212"/>
        <end position="272"/>
    </location>
</feature>
<dbReference type="GO" id="GO:0005543">
    <property type="term" value="F:phospholipid binding"/>
    <property type="evidence" value="ECO:0007669"/>
    <property type="project" value="TreeGrafter"/>
</dbReference>
<dbReference type="OrthoDB" id="4033880at2759"/>
<dbReference type="AlphaFoldDB" id="A0A0D2NIS3"/>
<sequence>MDKIESLTSTLQNITLYDIKSMYNQAKNVVLNVSEMEAKVREATNDDPWGASSTLMQEIAQGTFHFQYFNEIMPSIYSRFMEKEARQWRQIYKALQLLEYLIKHGSERVVDDARSHISTLKMLRNFHYIDDKGKDEGINVRNRSRELVELLSDVEKIRAERRKAKANKNKYTGVGSDGMGMSFESSGGGRYGGFGNDSYGGGGGSSSYGNDYSGGGGSTSRGGGNGGFSDSRRQYEEYNAGDDEVSATPVRSNSVRTPVRKATAPPPPAPAPVPVVDLLGGFDDDDFSAPAPAPAPAVNKALPAVATKPTASLDDDDFADFQAAPVFSTPAPAAIPTQAAPKPNLMALLNAQPLQPATNPVYVQPQQQPPNYGAPIMGMGGHRQTPSLSAPGFYGAPQQAPQQQGANYFGGSAPMRPTSSFSPPQAPAAKSAAAPAKSANFDDLWSLSLGGPTASKPAAAGPNKSIKDLEKEKATAGLWGQQKPVGGVPPPAFGTFGNGAPGSSTGGADDLLF</sequence>
<feature type="compositionally biased region" description="Basic and acidic residues" evidence="1">
    <location>
        <begin position="465"/>
        <end position="474"/>
    </location>
</feature>
<dbReference type="STRING" id="945553.A0A0D2NIS3"/>
<dbReference type="PANTHER" id="PTHR12276:SF45">
    <property type="entry name" value="CLATHRIN INTERACTOR 1"/>
    <property type="match status" value="1"/>
</dbReference>
<feature type="region of interest" description="Disordered" evidence="1">
    <location>
        <begin position="367"/>
        <end position="434"/>
    </location>
</feature>
<dbReference type="PANTHER" id="PTHR12276">
    <property type="entry name" value="EPSIN/ENT-RELATED"/>
    <property type="match status" value="1"/>
</dbReference>
<feature type="domain" description="ENTH" evidence="2">
    <location>
        <begin position="28"/>
        <end position="161"/>
    </location>
</feature>
<evidence type="ECO:0000256" key="1">
    <source>
        <dbReference type="SAM" id="MobiDB-lite"/>
    </source>
</evidence>
<feature type="compositionally biased region" description="Low complexity" evidence="1">
    <location>
        <begin position="417"/>
        <end position="434"/>
    </location>
</feature>
<dbReference type="GO" id="GO:0030276">
    <property type="term" value="F:clathrin binding"/>
    <property type="evidence" value="ECO:0007669"/>
    <property type="project" value="TreeGrafter"/>
</dbReference>
<dbReference type="CDD" id="cd16992">
    <property type="entry name" value="ENTH_Ent3"/>
    <property type="match status" value="1"/>
</dbReference>
<keyword evidence="4" id="KW-1185">Reference proteome</keyword>
<dbReference type="GO" id="GO:0006895">
    <property type="term" value="P:Golgi to endosome transport"/>
    <property type="evidence" value="ECO:0007669"/>
    <property type="project" value="TreeGrafter"/>
</dbReference>
<evidence type="ECO:0000313" key="3">
    <source>
        <dbReference type="EMBL" id="KJA16496.1"/>
    </source>
</evidence>
<dbReference type="InterPro" id="IPR008942">
    <property type="entry name" value="ENTH_VHS"/>
</dbReference>
<dbReference type="Gene3D" id="1.25.40.90">
    <property type="match status" value="1"/>
</dbReference>
<proteinExistence type="predicted"/>
<dbReference type="SMART" id="SM00273">
    <property type="entry name" value="ENTH"/>
    <property type="match status" value="1"/>
</dbReference>
<evidence type="ECO:0000313" key="4">
    <source>
        <dbReference type="Proteomes" id="UP000054270"/>
    </source>
</evidence>
<dbReference type="PROSITE" id="PS50942">
    <property type="entry name" value="ENTH"/>
    <property type="match status" value="1"/>
</dbReference>
<dbReference type="GO" id="GO:0005768">
    <property type="term" value="C:endosome"/>
    <property type="evidence" value="ECO:0007669"/>
    <property type="project" value="TreeGrafter"/>
</dbReference>
<dbReference type="GO" id="GO:0030125">
    <property type="term" value="C:clathrin vesicle coat"/>
    <property type="evidence" value="ECO:0007669"/>
    <property type="project" value="TreeGrafter"/>
</dbReference>
<accession>A0A0D2NIS3</accession>
<dbReference type="Pfam" id="PF01417">
    <property type="entry name" value="ENTH"/>
    <property type="match status" value="1"/>
</dbReference>